<evidence type="ECO:0000313" key="2">
    <source>
        <dbReference type="Proteomes" id="UP001500298"/>
    </source>
</evidence>
<evidence type="ECO:0000313" key="1">
    <source>
        <dbReference type="EMBL" id="GAA4840819.1"/>
    </source>
</evidence>
<keyword evidence="2" id="KW-1185">Reference proteome</keyword>
<dbReference type="Proteomes" id="UP001500298">
    <property type="component" value="Unassembled WGS sequence"/>
</dbReference>
<sequence>MGVAQQDEEEMIEQTVQKISSTEILDATVINHNRRTQLSKRDVKQNGYRLLPFYFEEPDELLEIRIKLKKPHTIASVKPILSPEYEIDGEIINVNEEFFRVYLRFTNLVRTNTPSFTFAIWTMDGQEILQELKFLPYTETRIEMADHTYRNKTLYVGEDQVFDLISNHPENIKTDNLWKESDGIFYRIANEQGKLQLHVMTQNSRDDQLSFRADTYIPHILADTLLYQTNPINLTFSVKSSRLAFLGANQKEITLTNEALSEGVEIEIENHRNLRLQKTYRLEEQEAKGGKLMAELYTKARLSNNRILCELRPYSTHDAATGYLYIKDGDTPLFLTNFTLSKPAQIQKVSILKSGRNWSTNLTVNPGEIVDLRIEGEELDKSYFKFAGTDEIKEDSLLNTPTLHEVRIRIPMNINLSEIPIYDHHKPTGYSLKVQEHQKPRKFDFVTLEYDDQHQYRVDQIDKNLFYESNIRDIVLSFNPALLDQPSNMNGKQYLEVDVRVLNDRMQLTEIAKIENFVVCPDDSSPRYQHYDKSDCTASSLRLNDYLATKTYNLEGWSRIEIKVKHKRDKYQDTIQEKKITLILSRRYNFDIDVSFPAGLLVKRFNEDDIGGLGGVSIAAMAQFQFYKKGTIAKLQPYRIGVGSIALNAFNLSDDNTDRDLGLVTLLSLHPLYKPGRKLSLPIYFGFGYLIKAETWFVMLGPGIRVSI</sequence>
<protein>
    <submittedName>
        <fullName evidence="1">Uncharacterized protein</fullName>
    </submittedName>
</protein>
<gene>
    <name evidence="1" type="ORF">GCM10023331_27280</name>
</gene>
<accession>A0ABP9DDK6</accession>
<reference evidence="2" key="1">
    <citation type="journal article" date="2019" name="Int. J. Syst. Evol. Microbiol.">
        <title>The Global Catalogue of Microorganisms (GCM) 10K type strain sequencing project: providing services to taxonomists for standard genome sequencing and annotation.</title>
        <authorList>
            <consortium name="The Broad Institute Genomics Platform"/>
            <consortium name="The Broad Institute Genome Sequencing Center for Infectious Disease"/>
            <person name="Wu L."/>
            <person name="Ma J."/>
        </authorList>
    </citation>
    <scope>NUCLEOTIDE SEQUENCE [LARGE SCALE GENOMIC DNA]</scope>
    <source>
        <strain evidence="2">JCM 18326</strain>
    </source>
</reference>
<proteinExistence type="predicted"/>
<comment type="caution">
    <text evidence="1">The sequence shown here is derived from an EMBL/GenBank/DDBJ whole genome shotgun (WGS) entry which is preliminary data.</text>
</comment>
<name>A0ABP9DDK6_9BACT</name>
<dbReference type="EMBL" id="BAABJX010000042">
    <property type="protein sequence ID" value="GAA4840819.1"/>
    <property type="molecule type" value="Genomic_DNA"/>
</dbReference>
<organism evidence="1 2">
    <name type="scientific">Algivirga pacifica</name>
    <dbReference type="NCBI Taxonomy" id="1162670"/>
    <lineage>
        <taxon>Bacteria</taxon>
        <taxon>Pseudomonadati</taxon>
        <taxon>Bacteroidota</taxon>
        <taxon>Cytophagia</taxon>
        <taxon>Cytophagales</taxon>
        <taxon>Flammeovirgaceae</taxon>
        <taxon>Algivirga</taxon>
    </lineage>
</organism>